<keyword evidence="1" id="KW-0326">Glycosidase</keyword>
<keyword evidence="1" id="KW-0378">Hydrolase</keyword>
<evidence type="ECO:0000313" key="5">
    <source>
        <dbReference type="EMBL" id="MFC4910213.1"/>
    </source>
</evidence>
<dbReference type="Proteomes" id="UP001595872">
    <property type="component" value="Unassembled WGS sequence"/>
</dbReference>
<dbReference type="InterPro" id="IPR003961">
    <property type="entry name" value="FN3_dom"/>
</dbReference>
<dbReference type="Gene3D" id="2.60.40.10">
    <property type="entry name" value="Immunoglobulins"/>
    <property type="match status" value="2"/>
</dbReference>
<dbReference type="Pfam" id="PF20611">
    <property type="entry name" value="DUF6801"/>
    <property type="match status" value="1"/>
</dbReference>
<dbReference type="InterPro" id="IPR013783">
    <property type="entry name" value="Ig-like_fold"/>
</dbReference>
<gene>
    <name evidence="5" type="ORF">ACFPCY_23065</name>
</gene>
<name>A0ABV9U300_9ACTN</name>
<dbReference type="EMBL" id="JBHSIT010000006">
    <property type="protein sequence ID" value="MFC4910213.1"/>
    <property type="molecule type" value="Genomic_DNA"/>
</dbReference>
<evidence type="ECO:0000256" key="3">
    <source>
        <dbReference type="SAM" id="MobiDB-lite"/>
    </source>
</evidence>
<evidence type="ECO:0000259" key="4">
    <source>
        <dbReference type="PROSITE" id="PS50853"/>
    </source>
</evidence>
<dbReference type="SUPFAM" id="SSF49265">
    <property type="entry name" value="Fibronectin type III"/>
    <property type="match status" value="1"/>
</dbReference>
<proteinExistence type="predicted"/>
<evidence type="ECO:0000256" key="1">
    <source>
        <dbReference type="ARBA" id="ARBA00023295"/>
    </source>
</evidence>
<dbReference type="InterPro" id="IPR046542">
    <property type="entry name" value="DUF6801"/>
</dbReference>
<dbReference type="InterPro" id="IPR036116">
    <property type="entry name" value="FN3_sf"/>
</dbReference>
<feature type="region of interest" description="Disordered" evidence="3">
    <location>
        <begin position="309"/>
        <end position="329"/>
    </location>
</feature>
<dbReference type="RefSeq" id="WP_378258334.1">
    <property type="nucleotide sequence ID" value="NZ_JBHSIT010000006.1"/>
</dbReference>
<evidence type="ECO:0000256" key="2">
    <source>
        <dbReference type="ARBA" id="ARBA00023326"/>
    </source>
</evidence>
<dbReference type="SMART" id="SM00060">
    <property type="entry name" value="FN3"/>
    <property type="match status" value="2"/>
</dbReference>
<protein>
    <submittedName>
        <fullName evidence="5">DUF6801 domain-containing protein</fullName>
    </submittedName>
</protein>
<keyword evidence="2" id="KW-0119">Carbohydrate metabolism</keyword>
<keyword evidence="6" id="KW-1185">Reference proteome</keyword>
<accession>A0ABV9U300</accession>
<feature type="domain" description="Fibronectin type-III" evidence="4">
    <location>
        <begin position="317"/>
        <end position="413"/>
    </location>
</feature>
<comment type="caution">
    <text evidence="5">The sequence shown here is derived from an EMBL/GenBank/DDBJ whole genome shotgun (WGS) entry which is preliminary data.</text>
</comment>
<organism evidence="5 6">
    <name type="scientific">Actinomadura gamaensis</name>
    <dbReference type="NCBI Taxonomy" id="1763541"/>
    <lineage>
        <taxon>Bacteria</taxon>
        <taxon>Bacillati</taxon>
        <taxon>Actinomycetota</taxon>
        <taxon>Actinomycetes</taxon>
        <taxon>Streptosporangiales</taxon>
        <taxon>Thermomonosporaceae</taxon>
        <taxon>Actinomadura</taxon>
    </lineage>
</organism>
<keyword evidence="2" id="KW-0624">Polysaccharide degradation</keyword>
<dbReference type="CDD" id="cd00063">
    <property type="entry name" value="FN3"/>
    <property type="match status" value="2"/>
</dbReference>
<reference evidence="6" key="1">
    <citation type="journal article" date="2019" name="Int. J. Syst. Evol. Microbiol.">
        <title>The Global Catalogue of Microorganisms (GCM) 10K type strain sequencing project: providing services to taxonomists for standard genome sequencing and annotation.</title>
        <authorList>
            <consortium name="The Broad Institute Genomics Platform"/>
            <consortium name="The Broad Institute Genome Sequencing Center for Infectious Disease"/>
            <person name="Wu L."/>
            <person name="Ma J."/>
        </authorList>
    </citation>
    <scope>NUCLEOTIDE SEQUENCE [LARGE SCALE GENOMIC DNA]</scope>
    <source>
        <strain evidence="6">KLKA75</strain>
    </source>
</reference>
<sequence length="629" mass="65549">MRLSPTPRRARAAVVAAVLLGALLTVLSAGRPDPASAQSPGPKLAAPDGVTLGFTCDYPLIGKQDLDVTIKLNVPRVVVAGSNFSDHTRFDTVATVSPKTTTGLRAQDAATIEGTALAKATVVLPTQQVHIKSSASMVKTKVPPGGGFRVQANGTAPSFESDDPGDGRIELTSLTLTPLLLKADGSLTDLGKDFDVACTQTRGSNVLAQFKVVASDTVPPTKPGAPAVVAQSPTSATLAWTPSTDDVGVKGYNVYDGTKRVASVYDGDTLVEVDGLAAGPHDFTVKALDLGDNPSAASDPTTVQIGADIPEKVPPTAPTGLRVPVDGDPPKPLVGGTWARLEWTASTDNVGVAEYEILSGGKVVATAPATDQPWGWVQELTPLSTYTFTVRARDAAGNVSQPSNAITVHTGKGPPSGCGVYPGAPADLSSHGCLYMAGFNNVNKLDGAAIVNDPKQDPVFANVAFKTVEQKYIKARFRFASPPRSKTTLLTFGFMPTTATMELDQIGDGEMDGTYKGDGYDVTATATVRVRIYDAKANGAVVDVGPRCRSRTPMKITLTAKSADFKDILDGGLLTGTVTIPAFSGCGVGEDMNRLFNHAISGPGNLLKIRQGPICKVESEECPPVEPQR</sequence>
<dbReference type="PROSITE" id="PS50853">
    <property type="entry name" value="FN3"/>
    <property type="match status" value="1"/>
</dbReference>
<evidence type="ECO:0000313" key="6">
    <source>
        <dbReference type="Proteomes" id="UP001595872"/>
    </source>
</evidence>